<dbReference type="PANTHER" id="PTHR10361:SF28">
    <property type="entry name" value="P3 PROTEIN-RELATED"/>
    <property type="match status" value="1"/>
</dbReference>
<feature type="transmembrane region" description="Helical" evidence="5">
    <location>
        <begin position="69"/>
        <end position="92"/>
    </location>
</feature>
<keyword evidence="3 5" id="KW-1133">Transmembrane helix</keyword>
<accession>A0A160IJZ0</accession>
<dbReference type="InterPro" id="IPR004710">
    <property type="entry name" value="Bilac:Na_transpt"/>
</dbReference>
<dbReference type="Proteomes" id="UP000076623">
    <property type="component" value="Chromosome"/>
</dbReference>
<evidence type="ECO:0000256" key="4">
    <source>
        <dbReference type="ARBA" id="ARBA00023136"/>
    </source>
</evidence>
<feature type="transmembrane region" description="Helical" evidence="5">
    <location>
        <begin position="12"/>
        <end position="30"/>
    </location>
</feature>
<keyword evidence="2 5" id="KW-0812">Transmembrane</keyword>
<dbReference type="Gene3D" id="1.20.1530.20">
    <property type="match status" value="1"/>
</dbReference>
<gene>
    <name evidence="6" type="ORF">ABE65_005515</name>
</gene>
<dbReference type="InterPro" id="IPR038770">
    <property type="entry name" value="Na+/solute_symporter_sf"/>
</dbReference>
<dbReference type="RefSeq" id="WP_066392202.1">
    <property type="nucleotide sequence ID" value="NZ_CP015378.1"/>
</dbReference>
<feature type="transmembrane region" description="Helical" evidence="5">
    <location>
        <begin position="223"/>
        <end position="244"/>
    </location>
</feature>
<keyword evidence="7" id="KW-1185">Reference proteome</keyword>
<feature type="transmembrane region" description="Helical" evidence="5">
    <location>
        <begin position="192"/>
        <end position="211"/>
    </location>
</feature>
<evidence type="ECO:0000313" key="6">
    <source>
        <dbReference type="EMBL" id="ANC76294.1"/>
    </source>
</evidence>
<evidence type="ECO:0000256" key="3">
    <source>
        <dbReference type="ARBA" id="ARBA00022989"/>
    </source>
</evidence>
<sequence>MRFLEKVSKTAGNTFAIWVILFAIAAFLIPEGFTWIAPYIPLLLGIIMFGMGLTLSLNDFKAVFQAPKSVFIGVAAQYTIMPLLAFGLAMAFQLPAEVAVGVILVGCCPGGTASNVMTFLAKGNTALSVAITSVATLLAPILTPALTLLFASKWLPVSAGSLLLSIVQIVLVPIVLGLVVKLLFRNQVEKSVAALPLISVVGIVAVASAVVAANAKQIAETGLLIFSIVVLHNVLGLLLGFLIAKALKLNFADQKAISIEVGMQNSGLGAALAVAHFSPLSAVPSAIFSVWHNISGPLLATWWGKRADKVEAQTVQIKKHSTKPMESSK</sequence>
<feature type="transmembrane region" description="Helical" evidence="5">
    <location>
        <begin position="36"/>
        <end position="57"/>
    </location>
</feature>
<dbReference type="GO" id="GO:0016020">
    <property type="term" value="C:membrane"/>
    <property type="evidence" value="ECO:0007669"/>
    <property type="project" value="UniProtKB-SubCell"/>
</dbReference>
<dbReference type="AlphaFoldDB" id="A0A160IJZ0"/>
<evidence type="ECO:0000256" key="5">
    <source>
        <dbReference type="SAM" id="Phobius"/>
    </source>
</evidence>
<dbReference type="PANTHER" id="PTHR10361">
    <property type="entry name" value="SODIUM-BILE ACID COTRANSPORTER"/>
    <property type="match status" value="1"/>
</dbReference>
<dbReference type="InterPro" id="IPR002657">
    <property type="entry name" value="BilAc:Na_symport/Acr3"/>
</dbReference>
<organism evidence="6 7">
    <name type="scientific">Fictibacillus phosphorivorans</name>
    <dbReference type="NCBI Taxonomy" id="1221500"/>
    <lineage>
        <taxon>Bacteria</taxon>
        <taxon>Bacillati</taxon>
        <taxon>Bacillota</taxon>
        <taxon>Bacilli</taxon>
        <taxon>Bacillales</taxon>
        <taxon>Fictibacillaceae</taxon>
        <taxon>Fictibacillus</taxon>
    </lineage>
</organism>
<protein>
    <submittedName>
        <fullName evidence="6">Sodium transporter</fullName>
    </submittedName>
</protein>
<feature type="transmembrane region" description="Helical" evidence="5">
    <location>
        <begin position="157"/>
        <end position="180"/>
    </location>
</feature>
<evidence type="ECO:0000256" key="1">
    <source>
        <dbReference type="ARBA" id="ARBA00004141"/>
    </source>
</evidence>
<feature type="transmembrane region" description="Helical" evidence="5">
    <location>
        <begin position="98"/>
        <end position="120"/>
    </location>
</feature>
<evidence type="ECO:0000256" key="2">
    <source>
        <dbReference type="ARBA" id="ARBA00022692"/>
    </source>
</evidence>
<keyword evidence="4 5" id="KW-0472">Membrane</keyword>
<comment type="subcellular location">
    <subcellularLocation>
        <location evidence="1">Membrane</location>
        <topology evidence="1">Multi-pass membrane protein</topology>
    </subcellularLocation>
</comment>
<dbReference type="Pfam" id="PF01758">
    <property type="entry name" value="SBF"/>
    <property type="match status" value="1"/>
</dbReference>
<feature type="transmembrane region" description="Helical" evidence="5">
    <location>
        <begin position="127"/>
        <end position="151"/>
    </location>
</feature>
<evidence type="ECO:0000313" key="7">
    <source>
        <dbReference type="Proteomes" id="UP000076623"/>
    </source>
</evidence>
<proteinExistence type="predicted"/>
<reference evidence="6 7" key="1">
    <citation type="submission" date="2016-04" db="EMBL/GenBank/DDBJ databases">
        <title>Complete genome sequence of Fictibacillus phosphorivorans G25-29, a strain toxic to nematodes.</title>
        <authorList>
            <person name="Zheng Z."/>
        </authorList>
    </citation>
    <scope>NUCLEOTIDE SEQUENCE [LARGE SCALE GENOMIC DNA]</scope>
    <source>
        <strain evidence="6 7">G25-29</strain>
    </source>
</reference>
<dbReference type="EMBL" id="CP015378">
    <property type="protein sequence ID" value="ANC76294.1"/>
    <property type="molecule type" value="Genomic_DNA"/>
</dbReference>
<dbReference type="KEGG" id="fpn:ABE65_005515"/>
<name>A0A160IJZ0_9BACL</name>